<protein>
    <submittedName>
        <fullName evidence="2">Uncharacterized protein</fullName>
    </submittedName>
</protein>
<dbReference type="OrthoDB" id="5984808at2759"/>
<reference evidence="2 3" key="1">
    <citation type="submission" date="2019-07" db="EMBL/GenBank/DDBJ databases">
        <title>Annotation for the trematode Paragonimus westermani.</title>
        <authorList>
            <person name="Choi Y.-J."/>
        </authorList>
    </citation>
    <scope>NUCLEOTIDE SEQUENCE [LARGE SCALE GENOMIC DNA]</scope>
    <source>
        <strain evidence="2">180907_Pwestermani</strain>
    </source>
</reference>
<accession>A0A8T0DB35</accession>
<organism evidence="2 3">
    <name type="scientific">Paragonimus westermani</name>
    <dbReference type="NCBI Taxonomy" id="34504"/>
    <lineage>
        <taxon>Eukaryota</taxon>
        <taxon>Metazoa</taxon>
        <taxon>Spiralia</taxon>
        <taxon>Lophotrochozoa</taxon>
        <taxon>Platyhelminthes</taxon>
        <taxon>Trematoda</taxon>
        <taxon>Digenea</taxon>
        <taxon>Plagiorchiida</taxon>
        <taxon>Troglotremata</taxon>
        <taxon>Troglotrematidae</taxon>
        <taxon>Paragonimus</taxon>
    </lineage>
</organism>
<evidence type="ECO:0000256" key="1">
    <source>
        <dbReference type="SAM" id="MobiDB-lite"/>
    </source>
</evidence>
<evidence type="ECO:0000313" key="2">
    <source>
        <dbReference type="EMBL" id="KAF8564980.1"/>
    </source>
</evidence>
<dbReference type="AlphaFoldDB" id="A0A8T0DB35"/>
<gene>
    <name evidence="2" type="ORF">P879_10838</name>
</gene>
<feature type="region of interest" description="Disordered" evidence="1">
    <location>
        <begin position="1"/>
        <end position="22"/>
    </location>
</feature>
<evidence type="ECO:0000313" key="3">
    <source>
        <dbReference type="Proteomes" id="UP000699462"/>
    </source>
</evidence>
<comment type="caution">
    <text evidence="2">The sequence shown here is derived from an EMBL/GenBank/DDBJ whole genome shotgun (WGS) entry which is preliminary data.</text>
</comment>
<dbReference type="Proteomes" id="UP000699462">
    <property type="component" value="Unassembled WGS sequence"/>
</dbReference>
<dbReference type="EMBL" id="JTDF01007522">
    <property type="protein sequence ID" value="KAF8564980.1"/>
    <property type="molecule type" value="Genomic_DNA"/>
</dbReference>
<proteinExistence type="predicted"/>
<sequence length="101" mass="11625">MDVSTTAELNLQPPPQLSMNKGEGLPERWKIWELQAQDFRTLARLSSAEESRMAMFRHAIEAQAVRCIKIFLFEADEDPEGWGNVLKKLECYCLGFTKDTF</sequence>
<keyword evidence="3" id="KW-1185">Reference proteome</keyword>
<name>A0A8T0DB35_9TREM</name>